<feature type="compositionally biased region" description="Basic residues" evidence="1">
    <location>
        <begin position="501"/>
        <end position="512"/>
    </location>
</feature>
<feature type="region of interest" description="Disordered" evidence="1">
    <location>
        <begin position="543"/>
        <end position="566"/>
    </location>
</feature>
<dbReference type="AlphaFoldDB" id="A0A9P6UUV3"/>
<keyword evidence="3" id="KW-1185">Reference proteome</keyword>
<sequence length="878" mass="95901">MPLLAQTIQNQDPEPADTNEVDNEDEDSLGTSRRRLKKKATKKLPIDEPSSSSCGGWVSSESDHKEEEVMGRAPSEAEEPDLVVLQEATRNPQPPPNSTIATITDFLVKELEQHPQQEAYQILMRPTDTTTQQLNSLALSTHNVGKPNHITLPPPPTVTTNNKIAAVANASASGTSSVAFKKKRPWHTAKVLREMKALFIQEQERKQLHRKPTLDSSRLTCISTAELKTASTATSSTTPITLVTPRKAQEKKQEREIVLNLNPEYEPELLRRPRTHYNNFWRTCTETNTSTTAGGTTTDTNRSSSSSSSSEEETPFRFGRGRTNTPATASSASAFGSTTSTCLSEATGKSAESKRLLALRVRDTFLVPRGTSLLYQALSHAEAHMPETVPPLPLEERSEPVSATRLELGTMKSLTRIADKSGSAPINTTSIPTTEQSKIDPTPSPPKAASATTPSNERVFIFVDNSNILHGFHQIQHQLDAQRVADGISVDGTSTSNRQENHHHHQQHRVLPHKSLSNSAEALGLEDGMALATPDAIYDDGITSFPPGTNTTTNTTTSNGPRAKMARGSHRFPKFNYSKFFDLLKRDRTAARQVLVGSSPLFQELDEAMEHQYETIILRRVKKFVQGELGAIPVPVKQLRFPSSFSYGGGSANFCDGTDASVVDNSTIYTTSATTSTTLPTTTASAGSGSGGGGGAQGEQGVDELLHLKMLETLLDHEPATIVLASGDGGDSEFGGGGFYAVIKRALNRGWHVEVVSWEDQLSGVYLELALEYGYNCEHKLTTTPDGGKRCHALSTATTFETVMEPDRPKKQKKQQKYPPPGTKKQKRALALALAQAQEKEKEKERESRQCGCGHLRVWCLDWYGDILLQPTPSTRSD</sequence>
<feature type="region of interest" description="Disordered" evidence="1">
    <location>
        <begin position="286"/>
        <end position="351"/>
    </location>
</feature>
<evidence type="ECO:0000313" key="3">
    <source>
        <dbReference type="Proteomes" id="UP000823405"/>
    </source>
</evidence>
<protein>
    <recommendedName>
        <fullName evidence="4">NYN domain-containing protein</fullName>
    </recommendedName>
</protein>
<feature type="compositionally biased region" description="Low complexity" evidence="1">
    <location>
        <begin position="677"/>
        <end position="687"/>
    </location>
</feature>
<feature type="compositionally biased region" description="Acidic residues" evidence="1">
    <location>
        <begin position="14"/>
        <end position="28"/>
    </location>
</feature>
<feature type="compositionally biased region" description="Polar residues" evidence="1">
    <location>
        <begin position="1"/>
        <end position="12"/>
    </location>
</feature>
<dbReference type="Proteomes" id="UP000823405">
    <property type="component" value="Unassembled WGS sequence"/>
</dbReference>
<feature type="region of interest" description="Disordered" evidence="1">
    <location>
        <begin position="489"/>
        <end position="512"/>
    </location>
</feature>
<feature type="region of interest" description="Disordered" evidence="1">
    <location>
        <begin position="802"/>
        <end position="829"/>
    </location>
</feature>
<proteinExistence type="predicted"/>
<evidence type="ECO:0000313" key="2">
    <source>
        <dbReference type="EMBL" id="KAG0320732.1"/>
    </source>
</evidence>
<feature type="compositionally biased region" description="Basic and acidic residues" evidence="1">
    <location>
        <begin position="61"/>
        <end position="70"/>
    </location>
</feature>
<feature type="compositionally biased region" description="Gly residues" evidence="1">
    <location>
        <begin position="688"/>
        <end position="698"/>
    </location>
</feature>
<feature type="compositionally biased region" description="Low complexity" evidence="1">
    <location>
        <begin position="50"/>
        <end position="60"/>
    </location>
</feature>
<feature type="compositionally biased region" description="Low complexity" evidence="1">
    <location>
        <begin position="286"/>
        <end position="309"/>
    </location>
</feature>
<accession>A0A9P6UUV3</accession>
<feature type="compositionally biased region" description="Basic residues" evidence="1">
    <location>
        <begin position="32"/>
        <end position="42"/>
    </location>
</feature>
<feature type="region of interest" description="Disordered" evidence="1">
    <location>
        <begin position="677"/>
        <end position="698"/>
    </location>
</feature>
<organism evidence="2 3">
    <name type="scientific">Linnemannia gamsii</name>
    <dbReference type="NCBI Taxonomy" id="64522"/>
    <lineage>
        <taxon>Eukaryota</taxon>
        <taxon>Fungi</taxon>
        <taxon>Fungi incertae sedis</taxon>
        <taxon>Mucoromycota</taxon>
        <taxon>Mortierellomycotina</taxon>
        <taxon>Mortierellomycetes</taxon>
        <taxon>Mortierellales</taxon>
        <taxon>Mortierellaceae</taxon>
        <taxon>Linnemannia</taxon>
    </lineage>
</organism>
<feature type="compositionally biased region" description="Polar residues" evidence="1">
    <location>
        <begin position="424"/>
        <end position="436"/>
    </location>
</feature>
<dbReference type="OrthoDB" id="5590473at2759"/>
<evidence type="ECO:0008006" key="4">
    <source>
        <dbReference type="Google" id="ProtNLM"/>
    </source>
</evidence>
<reference evidence="2" key="1">
    <citation type="journal article" date="2020" name="Fungal Divers.">
        <title>Resolving the Mortierellaceae phylogeny through synthesis of multi-gene phylogenetics and phylogenomics.</title>
        <authorList>
            <person name="Vandepol N."/>
            <person name="Liber J."/>
            <person name="Desiro A."/>
            <person name="Na H."/>
            <person name="Kennedy M."/>
            <person name="Barry K."/>
            <person name="Grigoriev I.V."/>
            <person name="Miller A.N."/>
            <person name="O'Donnell K."/>
            <person name="Stajich J.E."/>
            <person name="Bonito G."/>
        </authorList>
    </citation>
    <scope>NUCLEOTIDE SEQUENCE</scope>
    <source>
        <strain evidence="2">NVP60</strain>
    </source>
</reference>
<feature type="region of interest" description="Disordered" evidence="1">
    <location>
        <begin position="420"/>
        <end position="453"/>
    </location>
</feature>
<dbReference type="Gene3D" id="3.40.50.1010">
    <property type="entry name" value="5'-nuclease"/>
    <property type="match status" value="1"/>
</dbReference>
<name>A0A9P6UUV3_9FUNG</name>
<comment type="caution">
    <text evidence="2">The sequence shown here is derived from an EMBL/GenBank/DDBJ whole genome shotgun (WGS) entry which is preliminary data.</text>
</comment>
<dbReference type="EMBL" id="JAAAIN010000091">
    <property type="protein sequence ID" value="KAG0320732.1"/>
    <property type="molecule type" value="Genomic_DNA"/>
</dbReference>
<evidence type="ECO:0000256" key="1">
    <source>
        <dbReference type="SAM" id="MobiDB-lite"/>
    </source>
</evidence>
<gene>
    <name evidence="2" type="ORF">BGZ97_012940</name>
</gene>
<dbReference type="CDD" id="cd18724">
    <property type="entry name" value="PIN_LabA-like"/>
    <property type="match status" value="1"/>
</dbReference>
<feature type="compositionally biased region" description="Low complexity" evidence="1">
    <location>
        <begin position="323"/>
        <end position="341"/>
    </location>
</feature>
<feature type="region of interest" description="Disordered" evidence="1">
    <location>
        <begin position="1"/>
        <end position="78"/>
    </location>
</feature>